<dbReference type="RefSeq" id="WP_131030922.1">
    <property type="nucleotide sequence ID" value="NZ_SIXF01000015.1"/>
</dbReference>
<accession>A0A4V2JGN2</accession>
<evidence type="ECO:0000313" key="2">
    <source>
        <dbReference type="Proteomes" id="UP000291819"/>
    </source>
</evidence>
<dbReference type="AlphaFoldDB" id="A0A4V2JGN2"/>
<gene>
    <name evidence="1" type="ORF">EYS08_15685</name>
</gene>
<organism evidence="1 2">
    <name type="scientific">Pedobacter kyonggii</name>
    <dbReference type="NCBI Taxonomy" id="1926871"/>
    <lineage>
        <taxon>Bacteria</taxon>
        <taxon>Pseudomonadati</taxon>
        <taxon>Bacteroidota</taxon>
        <taxon>Sphingobacteriia</taxon>
        <taxon>Sphingobacteriales</taxon>
        <taxon>Sphingobacteriaceae</taxon>
        <taxon>Pedobacter</taxon>
    </lineage>
</organism>
<protein>
    <submittedName>
        <fullName evidence="1">Uncharacterized protein</fullName>
    </submittedName>
</protein>
<evidence type="ECO:0000313" key="1">
    <source>
        <dbReference type="EMBL" id="TBO41199.1"/>
    </source>
</evidence>
<sequence length="76" mass="8824">MSLPLRITFENKDYTYSVLTRNIDKDTKEIKISLQGEELTLIQRSTKEWDCPEQTVGDNHGLIKAIGKNIALRYRL</sequence>
<dbReference type="Proteomes" id="UP000291819">
    <property type="component" value="Unassembled WGS sequence"/>
</dbReference>
<keyword evidence="2" id="KW-1185">Reference proteome</keyword>
<proteinExistence type="predicted"/>
<dbReference type="OrthoDB" id="798105at2"/>
<dbReference type="EMBL" id="SIXF01000015">
    <property type="protein sequence ID" value="TBO41199.1"/>
    <property type="molecule type" value="Genomic_DNA"/>
</dbReference>
<name>A0A4V2JGN2_9SPHI</name>
<comment type="caution">
    <text evidence="1">The sequence shown here is derived from an EMBL/GenBank/DDBJ whole genome shotgun (WGS) entry which is preliminary data.</text>
</comment>
<reference evidence="1 2" key="1">
    <citation type="submission" date="2019-02" db="EMBL/GenBank/DDBJ databases">
        <title>Pedobacter kyonggii whole genome sequence analysis.</title>
        <authorList>
            <person name="Dahal R.H."/>
        </authorList>
    </citation>
    <scope>NUCLEOTIDE SEQUENCE [LARGE SCALE GENOMIC DNA]</scope>
    <source>
        <strain evidence="1 2">K-4-11-1</strain>
    </source>
</reference>